<evidence type="ECO:0000256" key="9">
    <source>
        <dbReference type="RuleBase" id="RU363003"/>
    </source>
</evidence>
<evidence type="ECO:0000313" key="11">
    <source>
        <dbReference type="EMBL" id="OUZ37794.1"/>
    </source>
</evidence>
<dbReference type="PROSITE" id="PS51671">
    <property type="entry name" value="ACT"/>
    <property type="match status" value="1"/>
</dbReference>
<protein>
    <recommendedName>
        <fullName evidence="4 9">D-3-phosphoglycerate dehydrogenase</fullName>
        <ecNumber evidence="9">1.1.1.95</ecNumber>
    </recommendedName>
</protein>
<evidence type="ECO:0000313" key="12">
    <source>
        <dbReference type="Proteomes" id="UP000196594"/>
    </source>
</evidence>
<dbReference type="PANTHER" id="PTHR42938:SF47">
    <property type="entry name" value="HYDROXYPYRUVATE REDUCTASE"/>
    <property type="match status" value="1"/>
</dbReference>
<keyword evidence="12" id="KW-1185">Reference proteome</keyword>
<comment type="catalytic activity">
    <reaction evidence="7">
        <text>(R)-2-hydroxyglutarate + NAD(+) = 2-oxoglutarate + NADH + H(+)</text>
        <dbReference type="Rhea" id="RHEA:49612"/>
        <dbReference type="ChEBI" id="CHEBI:15378"/>
        <dbReference type="ChEBI" id="CHEBI:15801"/>
        <dbReference type="ChEBI" id="CHEBI:16810"/>
        <dbReference type="ChEBI" id="CHEBI:57540"/>
        <dbReference type="ChEBI" id="CHEBI:57945"/>
        <dbReference type="EC" id="1.1.1.399"/>
    </reaction>
</comment>
<dbReference type="EMBL" id="NHNT01000013">
    <property type="protein sequence ID" value="OUZ37794.1"/>
    <property type="molecule type" value="Genomic_DNA"/>
</dbReference>
<dbReference type="Pfam" id="PF00389">
    <property type="entry name" value="2-Hacid_dh"/>
    <property type="match status" value="1"/>
</dbReference>
<dbReference type="SUPFAM" id="SSF55021">
    <property type="entry name" value="ACT-like"/>
    <property type="match status" value="1"/>
</dbReference>
<dbReference type="Pfam" id="PF01842">
    <property type="entry name" value="ACT"/>
    <property type="match status" value="1"/>
</dbReference>
<gene>
    <name evidence="11" type="ORF">CBM15_16395</name>
</gene>
<dbReference type="InterPro" id="IPR029753">
    <property type="entry name" value="D-isomer_DH_CS"/>
</dbReference>
<dbReference type="InterPro" id="IPR002912">
    <property type="entry name" value="ACT_dom"/>
</dbReference>
<dbReference type="CDD" id="cd04902">
    <property type="entry name" value="ACT_3PGDH-xct"/>
    <property type="match status" value="1"/>
</dbReference>
<dbReference type="SUPFAM" id="SSF143548">
    <property type="entry name" value="Serine metabolism enzymes domain"/>
    <property type="match status" value="1"/>
</dbReference>
<dbReference type="SUPFAM" id="SSF52283">
    <property type="entry name" value="Formate/glycerate dehydrogenase catalytic domain-like"/>
    <property type="match status" value="1"/>
</dbReference>
<dbReference type="Proteomes" id="UP000196594">
    <property type="component" value="Unassembled WGS sequence"/>
</dbReference>
<dbReference type="InterPro" id="IPR029009">
    <property type="entry name" value="ASB_dom_sf"/>
</dbReference>
<evidence type="ECO:0000256" key="3">
    <source>
        <dbReference type="ARBA" id="ARBA00005854"/>
    </source>
</evidence>
<dbReference type="Pfam" id="PF19304">
    <property type="entry name" value="PGDH_inter"/>
    <property type="match status" value="1"/>
</dbReference>
<dbReference type="SUPFAM" id="SSF51735">
    <property type="entry name" value="NAD(P)-binding Rossmann-fold domains"/>
    <property type="match status" value="1"/>
</dbReference>
<organism evidence="11 12">
    <name type="scientific">Solibacillus kalamii</name>
    <dbReference type="NCBI Taxonomy" id="1748298"/>
    <lineage>
        <taxon>Bacteria</taxon>
        <taxon>Bacillati</taxon>
        <taxon>Bacillota</taxon>
        <taxon>Bacilli</taxon>
        <taxon>Bacillales</taxon>
        <taxon>Caryophanaceae</taxon>
        <taxon>Solibacillus</taxon>
    </lineage>
</organism>
<keyword evidence="9" id="KW-0718">Serine biosynthesis</keyword>
<evidence type="ECO:0000256" key="7">
    <source>
        <dbReference type="ARBA" id="ARBA00048126"/>
    </source>
</evidence>
<dbReference type="PANTHER" id="PTHR42938">
    <property type="entry name" value="FORMATE DEHYDROGENASE 1"/>
    <property type="match status" value="1"/>
</dbReference>
<dbReference type="RefSeq" id="WP_087618326.1">
    <property type="nucleotide sequence ID" value="NZ_JAFBEY010000010.1"/>
</dbReference>
<dbReference type="Pfam" id="PF02826">
    <property type="entry name" value="2-Hacid_dh_C"/>
    <property type="match status" value="1"/>
</dbReference>
<keyword evidence="9" id="KW-0028">Amino-acid biosynthesis</keyword>
<keyword evidence="5 9" id="KW-0560">Oxidoreductase</keyword>
<dbReference type="EC" id="1.1.1.95" evidence="9"/>
<comment type="pathway">
    <text evidence="2 9">Amino-acid biosynthesis; L-serine biosynthesis; L-serine from 3-phospho-D-glycerate: step 1/3.</text>
</comment>
<dbReference type="PROSITE" id="PS00671">
    <property type="entry name" value="D_2_HYDROXYACID_DH_3"/>
    <property type="match status" value="1"/>
</dbReference>
<evidence type="ECO:0000256" key="1">
    <source>
        <dbReference type="ARBA" id="ARBA00003800"/>
    </source>
</evidence>
<comment type="function">
    <text evidence="1">Catalyzes the reversible oxidation of 3-phospho-D-glycerate to 3-phosphonooxypyruvate, the first step of the phosphorylated L-serine biosynthesis pathway. Also catalyzes the reversible oxidation of 2-hydroxyglutarate to 2-oxoglutarate.</text>
</comment>
<dbReference type="PROSITE" id="PS00065">
    <property type="entry name" value="D_2_HYDROXYACID_DH_1"/>
    <property type="match status" value="1"/>
</dbReference>
<dbReference type="InterPro" id="IPR029752">
    <property type="entry name" value="D-isomer_DH_CS1"/>
</dbReference>
<dbReference type="PROSITE" id="PS00670">
    <property type="entry name" value="D_2_HYDROXYACID_DH_2"/>
    <property type="match status" value="1"/>
</dbReference>
<comment type="caution">
    <text evidence="11">The sequence shown here is derived from an EMBL/GenBank/DDBJ whole genome shotgun (WGS) entry which is preliminary data.</text>
</comment>
<accession>A0ABX3ZET8</accession>
<dbReference type="NCBIfam" id="TIGR01327">
    <property type="entry name" value="PGDH"/>
    <property type="match status" value="1"/>
</dbReference>
<proteinExistence type="inferred from homology"/>
<evidence type="ECO:0000256" key="2">
    <source>
        <dbReference type="ARBA" id="ARBA00005216"/>
    </source>
</evidence>
<keyword evidence="6 9" id="KW-0520">NAD</keyword>
<comment type="catalytic activity">
    <reaction evidence="8 9">
        <text>(2R)-3-phosphoglycerate + NAD(+) = 3-phosphooxypyruvate + NADH + H(+)</text>
        <dbReference type="Rhea" id="RHEA:12641"/>
        <dbReference type="ChEBI" id="CHEBI:15378"/>
        <dbReference type="ChEBI" id="CHEBI:18110"/>
        <dbReference type="ChEBI" id="CHEBI:57540"/>
        <dbReference type="ChEBI" id="CHEBI:57945"/>
        <dbReference type="ChEBI" id="CHEBI:58272"/>
        <dbReference type="EC" id="1.1.1.95"/>
    </reaction>
</comment>
<sequence length="541" mass="58529">MTATQLIEKATKTINVFIADPLSDDGIFPLRQETELDLNIIVDTGLAPEQLIARIADVDVLLVRSQTTVTREVIEAAKNLKLIGRAGVGVDNIDLNAATEHGIIVVNAPDGNTNSAAEHTIAMMTSLARFIPQAFNTLKNGKWDRKSYVGVELKNKTLGVIGMGRIGAEVAYRAKGQRMDVIAYDPFLTEERAKELGITKGTVDEVCAAADFVTVHTPLLPETRNIINKERFAIMKDGVRIINCARGGIINEDDLYDAIVEGKVAGAALDVFVQEPATDHKLLTLPQVIATPHLGASTVEAQESVAVDVSNDIIKFFKTGTVTNPVNMPSIPKEKLAEVEPFFALAEKLGKFLIQVTEESIRQLNISYAGEVANFDVRPLTANAIKGLLSTNHGSHVNDVNARYLAERIGIQINEHKTTTAKGFTNLITVEIVTETETHTVAGTLLNGLGARIVKVEGFVVDVIPNGNLLYIKNQDKPGSIGRVATKLAEKDINIATMQVGRDQIGGSAVMMLVVDNEVTTEDLIFVAQLENIDEVKAITL</sequence>
<dbReference type="InterPro" id="IPR036291">
    <property type="entry name" value="NAD(P)-bd_dom_sf"/>
</dbReference>
<evidence type="ECO:0000259" key="10">
    <source>
        <dbReference type="PROSITE" id="PS51671"/>
    </source>
</evidence>
<dbReference type="InterPro" id="IPR006236">
    <property type="entry name" value="PGDH"/>
</dbReference>
<dbReference type="CDD" id="cd12173">
    <property type="entry name" value="PGDH_4"/>
    <property type="match status" value="1"/>
</dbReference>
<dbReference type="InterPro" id="IPR006140">
    <property type="entry name" value="D-isomer_DH_NAD-bd"/>
</dbReference>
<evidence type="ECO:0000256" key="6">
    <source>
        <dbReference type="ARBA" id="ARBA00023027"/>
    </source>
</evidence>
<dbReference type="Gene3D" id="3.30.70.260">
    <property type="match status" value="1"/>
</dbReference>
<evidence type="ECO:0000256" key="8">
    <source>
        <dbReference type="ARBA" id="ARBA00048731"/>
    </source>
</evidence>
<dbReference type="InterPro" id="IPR045626">
    <property type="entry name" value="PGDH_ASB_dom"/>
</dbReference>
<feature type="domain" description="ACT" evidence="10">
    <location>
        <begin position="469"/>
        <end position="541"/>
    </location>
</feature>
<comment type="similarity">
    <text evidence="3 9">Belongs to the D-isomer specific 2-hydroxyacid dehydrogenase family.</text>
</comment>
<reference evidence="11 12" key="1">
    <citation type="journal article" date="2017" name="Int. J. Syst. Evol. Microbiol.">
        <title>Solibacillus kalamii sp. nov., isolated from a high-efficiency particulate arrestance filter system used in the International Space Station.</title>
        <authorList>
            <person name="Checinska Sielaff A."/>
            <person name="Kumar R.M."/>
            <person name="Pal D."/>
            <person name="Mayilraj S."/>
            <person name="Venkateswaran K."/>
        </authorList>
    </citation>
    <scope>NUCLEOTIDE SEQUENCE [LARGE SCALE GENOMIC DNA]</scope>
    <source>
        <strain evidence="11 12">ISSFR-015</strain>
    </source>
</reference>
<evidence type="ECO:0000256" key="5">
    <source>
        <dbReference type="ARBA" id="ARBA00023002"/>
    </source>
</evidence>
<dbReference type="Gene3D" id="3.40.50.720">
    <property type="entry name" value="NAD(P)-binding Rossmann-like Domain"/>
    <property type="match status" value="2"/>
</dbReference>
<name>A0ABX3ZET8_9BACL</name>
<evidence type="ECO:0000256" key="4">
    <source>
        <dbReference type="ARBA" id="ARBA00021582"/>
    </source>
</evidence>
<dbReference type="Gene3D" id="3.30.1330.90">
    <property type="entry name" value="D-3-phosphoglycerate dehydrogenase, domain 3"/>
    <property type="match status" value="1"/>
</dbReference>
<dbReference type="InterPro" id="IPR006139">
    <property type="entry name" value="D-isomer_2_OHA_DH_cat_dom"/>
</dbReference>
<dbReference type="InterPro" id="IPR045865">
    <property type="entry name" value="ACT-like_dom_sf"/>
</dbReference>